<gene>
    <name evidence="1" type="ORF">INT48_008634</name>
</gene>
<protein>
    <recommendedName>
        <fullName evidence="3">Endonuclease/exonuclease/phosphatase domain-containing protein</fullName>
    </recommendedName>
</protein>
<sequence length="135" mass="15369">MECTHSRDSESFVPIYCRGTASSTIDYIFASPILAQRLIESTIELSNHGWTDHVALSVAFKSISSRQGTRIRRANPQLFRNPYFISSLNQKIESFFLEDSTNLLSNQEIWNVIKHLIKPLLKLSVDINDPVNSDL</sequence>
<dbReference type="EMBL" id="JAEPRE010000361">
    <property type="protein sequence ID" value="KAG2228767.1"/>
    <property type="molecule type" value="Genomic_DNA"/>
</dbReference>
<accession>A0A8H7SGC4</accession>
<dbReference type="AlphaFoldDB" id="A0A8H7SGC4"/>
<keyword evidence="2" id="KW-1185">Reference proteome</keyword>
<name>A0A8H7SGC4_9FUNG</name>
<evidence type="ECO:0000313" key="2">
    <source>
        <dbReference type="Proteomes" id="UP000613177"/>
    </source>
</evidence>
<proteinExistence type="predicted"/>
<evidence type="ECO:0000313" key="1">
    <source>
        <dbReference type="EMBL" id="KAG2228767.1"/>
    </source>
</evidence>
<organism evidence="1 2">
    <name type="scientific">Thamnidium elegans</name>
    <dbReference type="NCBI Taxonomy" id="101142"/>
    <lineage>
        <taxon>Eukaryota</taxon>
        <taxon>Fungi</taxon>
        <taxon>Fungi incertae sedis</taxon>
        <taxon>Mucoromycota</taxon>
        <taxon>Mucoromycotina</taxon>
        <taxon>Mucoromycetes</taxon>
        <taxon>Mucorales</taxon>
        <taxon>Mucorineae</taxon>
        <taxon>Mucoraceae</taxon>
        <taxon>Thamnidium</taxon>
    </lineage>
</organism>
<comment type="caution">
    <text evidence="1">The sequence shown here is derived from an EMBL/GenBank/DDBJ whole genome shotgun (WGS) entry which is preliminary data.</text>
</comment>
<evidence type="ECO:0008006" key="3">
    <source>
        <dbReference type="Google" id="ProtNLM"/>
    </source>
</evidence>
<dbReference type="Proteomes" id="UP000613177">
    <property type="component" value="Unassembled WGS sequence"/>
</dbReference>
<reference evidence="1" key="1">
    <citation type="submission" date="2021-01" db="EMBL/GenBank/DDBJ databases">
        <title>Metabolic potential, ecology and presence of endohyphal bacteria is reflected in genomic diversity of Mucoromycotina.</title>
        <authorList>
            <person name="Muszewska A."/>
            <person name="Okrasinska A."/>
            <person name="Steczkiewicz K."/>
            <person name="Drgas O."/>
            <person name="Orlowska M."/>
            <person name="Perlinska-Lenart U."/>
            <person name="Aleksandrzak-Piekarczyk T."/>
            <person name="Szatraj K."/>
            <person name="Zielenkiewicz U."/>
            <person name="Pilsyk S."/>
            <person name="Malc E."/>
            <person name="Mieczkowski P."/>
            <person name="Kruszewska J.S."/>
            <person name="Biernat P."/>
            <person name="Pawlowska J."/>
        </authorList>
    </citation>
    <scope>NUCLEOTIDE SEQUENCE</scope>
    <source>
        <strain evidence="1">WA0000018081</strain>
    </source>
</reference>